<protein>
    <submittedName>
        <fullName evidence="3 4">Serine/arginine repetitive matrix protein 1-like isoform X1</fullName>
    </submittedName>
</protein>
<evidence type="ECO:0000313" key="3">
    <source>
        <dbReference type="RefSeq" id="XP_028033603.1"/>
    </source>
</evidence>
<feature type="compositionally biased region" description="Acidic residues" evidence="1">
    <location>
        <begin position="82"/>
        <end position="95"/>
    </location>
</feature>
<evidence type="ECO:0000313" key="2">
    <source>
        <dbReference type="Proteomes" id="UP000504629"/>
    </source>
</evidence>
<dbReference type="Proteomes" id="UP000504629">
    <property type="component" value="Unplaced"/>
</dbReference>
<feature type="compositionally biased region" description="Basic and acidic residues" evidence="1">
    <location>
        <begin position="204"/>
        <end position="213"/>
    </location>
</feature>
<feature type="region of interest" description="Disordered" evidence="1">
    <location>
        <begin position="372"/>
        <end position="434"/>
    </location>
</feature>
<feature type="region of interest" description="Disordered" evidence="1">
    <location>
        <begin position="1"/>
        <end position="161"/>
    </location>
</feature>
<dbReference type="KEGG" id="bman:114245577"/>
<dbReference type="RefSeq" id="XP_028033618.1">
    <property type="nucleotide sequence ID" value="XM_028177817.1"/>
</dbReference>
<feature type="compositionally biased region" description="Polar residues" evidence="1">
    <location>
        <begin position="407"/>
        <end position="434"/>
    </location>
</feature>
<evidence type="ECO:0000313" key="4">
    <source>
        <dbReference type="RefSeq" id="XP_028033611.1"/>
    </source>
</evidence>
<dbReference type="RefSeq" id="XP_028033603.1">
    <property type="nucleotide sequence ID" value="XM_028177802.1"/>
</dbReference>
<feature type="compositionally biased region" description="Basic and acidic residues" evidence="1">
    <location>
        <begin position="106"/>
        <end position="116"/>
    </location>
</feature>
<feature type="compositionally biased region" description="Polar residues" evidence="1">
    <location>
        <begin position="66"/>
        <end position="81"/>
    </location>
</feature>
<name>A0A6J2JUU8_BOMMA</name>
<dbReference type="GeneID" id="114245577"/>
<feature type="region of interest" description="Disordered" evidence="1">
    <location>
        <begin position="293"/>
        <end position="313"/>
    </location>
</feature>
<accession>A0A6J2JUU8</accession>
<evidence type="ECO:0000256" key="1">
    <source>
        <dbReference type="SAM" id="MobiDB-lite"/>
    </source>
</evidence>
<keyword evidence="2" id="KW-1185">Reference proteome</keyword>
<gene>
    <name evidence="3 4 5 6" type="primary">LOC114245577</name>
</gene>
<feature type="compositionally biased region" description="Basic and acidic residues" evidence="1">
    <location>
        <begin position="133"/>
        <end position="149"/>
    </location>
</feature>
<feature type="compositionally biased region" description="Polar residues" evidence="1">
    <location>
        <begin position="96"/>
        <end position="105"/>
    </location>
</feature>
<sequence length="434" mass="48160">MSENQEEPCTSSSNPANNGKEEKEQGGENRPPNNSDSDRVVVGVLTMPLKKSQSSSKTETMEADTTGITLETTSNENSQNTDDQEQAGENDESGQNDEASQNADSPRNDEGPKNDAEETSNDESSTSSESSDDADKSREREASPEHDDSQPEDLAIETSESDFHAYWRRADHIQLPPQLPPTVDPEIIDVDAYAERVEREARQRPIELRREPDVSPPPMVNEERQEPMNLVRPSQAQPPRAMEGRSNGHVPVVNMPKRRRFNYDAHSRYVEDRFPTNRRVAPEPVPLNLHGPRGSRLHSPQGHPNEIFHSPPRPIGNLRMGEGERYQSPFPIVRGRSQYRFPGLIDIVNGAMGPGRMFSSFLQSGFPGGHVPAAFFGPPPPPPVARPGPVNGPRAQDAPRLRIRPSETITSASQNQDQQRANFQGASFTTYRSN</sequence>
<evidence type="ECO:0000313" key="6">
    <source>
        <dbReference type="RefSeq" id="XP_028033626.1"/>
    </source>
</evidence>
<feature type="compositionally biased region" description="Polar residues" evidence="1">
    <location>
        <begin position="7"/>
        <end position="16"/>
    </location>
</feature>
<proteinExistence type="predicted"/>
<feature type="compositionally biased region" description="Pro residues" evidence="1">
    <location>
        <begin position="377"/>
        <end position="386"/>
    </location>
</feature>
<reference evidence="3 4" key="1">
    <citation type="submission" date="2025-04" db="UniProtKB">
        <authorList>
            <consortium name="RefSeq"/>
        </authorList>
    </citation>
    <scope>IDENTIFICATION</scope>
    <source>
        <tissue evidence="3 4">Silk gland</tissue>
    </source>
</reference>
<evidence type="ECO:0000313" key="5">
    <source>
        <dbReference type="RefSeq" id="XP_028033618.1"/>
    </source>
</evidence>
<dbReference type="RefSeq" id="XP_028033626.1">
    <property type="nucleotide sequence ID" value="XM_028177825.1"/>
</dbReference>
<feature type="region of interest" description="Disordered" evidence="1">
    <location>
        <begin position="204"/>
        <end position="252"/>
    </location>
</feature>
<dbReference type="RefSeq" id="XP_028033611.1">
    <property type="nucleotide sequence ID" value="XM_028177810.1"/>
</dbReference>
<dbReference type="AlphaFoldDB" id="A0A6J2JUU8"/>
<organism evidence="2 4">
    <name type="scientific">Bombyx mandarina</name>
    <name type="common">Wild silk moth</name>
    <name type="synonym">Wild silkworm</name>
    <dbReference type="NCBI Taxonomy" id="7092"/>
    <lineage>
        <taxon>Eukaryota</taxon>
        <taxon>Metazoa</taxon>
        <taxon>Ecdysozoa</taxon>
        <taxon>Arthropoda</taxon>
        <taxon>Hexapoda</taxon>
        <taxon>Insecta</taxon>
        <taxon>Pterygota</taxon>
        <taxon>Neoptera</taxon>
        <taxon>Endopterygota</taxon>
        <taxon>Lepidoptera</taxon>
        <taxon>Glossata</taxon>
        <taxon>Ditrysia</taxon>
        <taxon>Bombycoidea</taxon>
        <taxon>Bombycidae</taxon>
        <taxon>Bombycinae</taxon>
        <taxon>Bombyx</taxon>
    </lineage>
</organism>